<feature type="non-terminal residue" evidence="1">
    <location>
        <position position="55"/>
    </location>
</feature>
<organism evidence="1">
    <name type="scientific">marine sediment metagenome</name>
    <dbReference type="NCBI Taxonomy" id="412755"/>
    <lineage>
        <taxon>unclassified sequences</taxon>
        <taxon>metagenomes</taxon>
        <taxon>ecological metagenomes</taxon>
    </lineage>
</organism>
<comment type="caution">
    <text evidence="1">The sequence shown here is derived from an EMBL/GenBank/DDBJ whole genome shotgun (WGS) entry which is preliminary data.</text>
</comment>
<name>X1IF30_9ZZZZ</name>
<dbReference type="EMBL" id="BARU01032161">
    <property type="protein sequence ID" value="GAH67885.1"/>
    <property type="molecule type" value="Genomic_DNA"/>
</dbReference>
<sequence length="55" mass="6273">MPRFPFIPREQEFFGLFEQSAQNMIKAAQGLQKLVATSANIPERVAEITDLEHQV</sequence>
<accession>X1IF30</accession>
<protein>
    <recommendedName>
        <fullName evidence="2">PhoU domain-containing protein</fullName>
    </recommendedName>
</protein>
<dbReference type="AlphaFoldDB" id="X1IF30"/>
<gene>
    <name evidence="1" type="ORF">S03H2_50754</name>
</gene>
<evidence type="ECO:0000313" key="1">
    <source>
        <dbReference type="EMBL" id="GAH67885.1"/>
    </source>
</evidence>
<proteinExistence type="predicted"/>
<evidence type="ECO:0008006" key="2">
    <source>
        <dbReference type="Google" id="ProtNLM"/>
    </source>
</evidence>
<reference evidence="1" key="1">
    <citation type="journal article" date="2014" name="Front. Microbiol.">
        <title>High frequency of phylogenetically diverse reductive dehalogenase-homologous genes in deep subseafloor sedimentary metagenomes.</title>
        <authorList>
            <person name="Kawai M."/>
            <person name="Futagami T."/>
            <person name="Toyoda A."/>
            <person name="Takaki Y."/>
            <person name="Nishi S."/>
            <person name="Hori S."/>
            <person name="Arai W."/>
            <person name="Tsubouchi T."/>
            <person name="Morono Y."/>
            <person name="Uchiyama I."/>
            <person name="Ito T."/>
            <person name="Fujiyama A."/>
            <person name="Inagaki F."/>
            <person name="Takami H."/>
        </authorList>
    </citation>
    <scope>NUCLEOTIDE SEQUENCE</scope>
    <source>
        <strain evidence="1">Expedition CK06-06</strain>
    </source>
</reference>